<evidence type="ECO:0000256" key="2">
    <source>
        <dbReference type="ARBA" id="ARBA00022525"/>
    </source>
</evidence>
<evidence type="ECO:0000256" key="1">
    <source>
        <dbReference type="ARBA" id="ARBA00004613"/>
    </source>
</evidence>
<keyword evidence="6" id="KW-1185">Reference proteome</keyword>
<evidence type="ECO:0000256" key="3">
    <source>
        <dbReference type="ARBA" id="ARBA00023157"/>
    </source>
</evidence>
<dbReference type="Gene3D" id="3.90.215.10">
    <property type="entry name" value="Gamma Fibrinogen, chain A, domain 1"/>
    <property type="match status" value="1"/>
</dbReference>
<dbReference type="InterPro" id="IPR036056">
    <property type="entry name" value="Fibrinogen-like_C"/>
</dbReference>
<evidence type="ECO:0000259" key="4">
    <source>
        <dbReference type="PROSITE" id="PS51406"/>
    </source>
</evidence>
<dbReference type="Proteomes" id="UP001529510">
    <property type="component" value="Unassembled WGS sequence"/>
</dbReference>
<dbReference type="InterPro" id="IPR002181">
    <property type="entry name" value="Fibrinogen_a/b/g_C_dom"/>
</dbReference>
<dbReference type="SUPFAM" id="SSF56496">
    <property type="entry name" value="Fibrinogen C-terminal domain-like"/>
    <property type="match status" value="1"/>
</dbReference>
<organism evidence="5 6">
    <name type="scientific">Cirrhinus mrigala</name>
    <name type="common">Mrigala</name>
    <dbReference type="NCBI Taxonomy" id="683832"/>
    <lineage>
        <taxon>Eukaryota</taxon>
        <taxon>Metazoa</taxon>
        <taxon>Chordata</taxon>
        <taxon>Craniata</taxon>
        <taxon>Vertebrata</taxon>
        <taxon>Euteleostomi</taxon>
        <taxon>Actinopterygii</taxon>
        <taxon>Neopterygii</taxon>
        <taxon>Teleostei</taxon>
        <taxon>Ostariophysi</taxon>
        <taxon>Cypriniformes</taxon>
        <taxon>Cyprinidae</taxon>
        <taxon>Labeoninae</taxon>
        <taxon>Labeonini</taxon>
        <taxon>Cirrhinus</taxon>
    </lineage>
</organism>
<dbReference type="AlphaFoldDB" id="A0ABD0NQ74"/>
<reference evidence="5 6" key="1">
    <citation type="submission" date="2024-05" db="EMBL/GenBank/DDBJ databases">
        <title>Genome sequencing and assembly of Indian major carp, Cirrhinus mrigala (Hamilton, 1822).</title>
        <authorList>
            <person name="Mohindra V."/>
            <person name="Chowdhury L.M."/>
            <person name="Lal K."/>
            <person name="Jena J.K."/>
        </authorList>
    </citation>
    <scope>NUCLEOTIDE SEQUENCE [LARGE SCALE GENOMIC DNA]</scope>
    <source>
        <strain evidence="5">CM1030</strain>
        <tissue evidence="5">Blood</tissue>
    </source>
</reference>
<keyword evidence="3" id="KW-1015">Disulfide bond</keyword>
<dbReference type="PANTHER" id="PTHR47221:SF7">
    <property type="entry name" value="FIBRINOGEN BETA CHAIN"/>
    <property type="match status" value="1"/>
</dbReference>
<comment type="caution">
    <text evidence="5">The sequence shown here is derived from an EMBL/GenBank/DDBJ whole genome shotgun (WGS) entry which is preliminary data.</text>
</comment>
<proteinExistence type="predicted"/>
<dbReference type="InterPro" id="IPR014716">
    <property type="entry name" value="Fibrinogen_a/b/g_C_1"/>
</dbReference>
<evidence type="ECO:0000313" key="6">
    <source>
        <dbReference type="Proteomes" id="UP001529510"/>
    </source>
</evidence>
<comment type="subcellular location">
    <subcellularLocation>
        <location evidence="1">Secreted</location>
    </subcellularLocation>
</comment>
<feature type="domain" description="Fibrinogen C-terminal" evidence="4">
    <location>
        <begin position="1"/>
        <end position="61"/>
    </location>
</feature>
<gene>
    <name evidence="5" type="ORF">M9458_039837</name>
</gene>
<dbReference type="EMBL" id="JAMKFB020000020">
    <property type="protein sequence ID" value="KAL0164084.1"/>
    <property type="molecule type" value="Genomic_DNA"/>
</dbReference>
<feature type="non-terminal residue" evidence="5">
    <location>
        <position position="1"/>
    </location>
</feature>
<name>A0ABD0NQ74_CIRMR</name>
<dbReference type="InterPro" id="IPR037579">
    <property type="entry name" value="FIB_ANG-like"/>
</dbReference>
<dbReference type="PANTHER" id="PTHR47221">
    <property type="entry name" value="FIBRINOGEN ALPHA CHAIN"/>
    <property type="match status" value="1"/>
</dbReference>
<accession>A0ABD0NQ74</accession>
<sequence>NCAHFHKGGWWYNACGQTNLNGVWYSGGVYRSKFQDGIFWAEYGGGFYSLKSVRMMIRPID</sequence>
<dbReference type="PROSITE" id="PS51406">
    <property type="entry name" value="FIBRINOGEN_C_2"/>
    <property type="match status" value="1"/>
</dbReference>
<dbReference type="Pfam" id="PF00147">
    <property type="entry name" value="Fibrinogen_C"/>
    <property type="match status" value="1"/>
</dbReference>
<keyword evidence="2" id="KW-0964">Secreted</keyword>
<dbReference type="GO" id="GO:0005576">
    <property type="term" value="C:extracellular region"/>
    <property type="evidence" value="ECO:0007669"/>
    <property type="project" value="UniProtKB-SubCell"/>
</dbReference>
<protein>
    <recommendedName>
        <fullName evidence="4">Fibrinogen C-terminal domain-containing protein</fullName>
    </recommendedName>
</protein>
<evidence type="ECO:0000313" key="5">
    <source>
        <dbReference type="EMBL" id="KAL0164084.1"/>
    </source>
</evidence>